<evidence type="ECO:0000313" key="1">
    <source>
        <dbReference type="EMBL" id="JAD56509.1"/>
    </source>
</evidence>
<reference evidence="1" key="2">
    <citation type="journal article" date="2015" name="Data Brief">
        <title>Shoot transcriptome of the giant reed, Arundo donax.</title>
        <authorList>
            <person name="Barrero R.A."/>
            <person name="Guerrero F.D."/>
            <person name="Moolhuijzen P."/>
            <person name="Goolsby J.A."/>
            <person name="Tidwell J."/>
            <person name="Bellgard S.E."/>
            <person name="Bellgard M.I."/>
        </authorList>
    </citation>
    <scope>NUCLEOTIDE SEQUENCE</scope>
    <source>
        <tissue evidence="1">Shoot tissue taken approximately 20 cm above the soil surface</tissue>
    </source>
</reference>
<protein>
    <submittedName>
        <fullName evidence="1">Uncharacterized protein</fullName>
    </submittedName>
</protein>
<dbReference type="EMBL" id="GBRH01241386">
    <property type="protein sequence ID" value="JAD56509.1"/>
    <property type="molecule type" value="Transcribed_RNA"/>
</dbReference>
<reference evidence="1" key="1">
    <citation type="submission" date="2014-09" db="EMBL/GenBank/DDBJ databases">
        <authorList>
            <person name="Magalhaes I.L.F."/>
            <person name="Oliveira U."/>
            <person name="Santos F.R."/>
            <person name="Vidigal T.H.D.A."/>
            <person name="Brescovit A.D."/>
            <person name="Santos A.J."/>
        </authorList>
    </citation>
    <scope>NUCLEOTIDE SEQUENCE</scope>
    <source>
        <tissue evidence="1">Shoot tissue taken approximately 20 cm above the soil surface</tissue>
    </source>
</reference>
<organism evidence="1">
    <name type="scientific">Arundo donax</name>
    <name type="common">Giant reed</name>
    <name type="synonym">Donax arundinaceus</name>
    <dbReference type="NCBI Taxonomy" id="35708"/>
    <lineage>
        <taxon>Eukaryota</taxon>
        <taxon>Viridiplantae</taxon>
        <taxon>Streptophyta</taxon>
        <taxon>Embryophyta</taxon>
        <taxon>Tracheophyta</taxon>
        <taxon>Spermatophyta</taxon>
        <taxon>Magnoliopsida</taxon>
        <taxon>Liliopsida</taxon>
        <taxon>Poales</taxon>
        <taxon>Poaceae</taxon>
        <taxon>PACMAD clade</taxon>
        <taxon>Arundinoideae</taxon>
        <taxon>Arundineae</taxon>
        <taxon>Arundo</taxon>
    </lineage>
</organism>
<dbReference type="AlphaFoldDB" id="A0A0A9AXN5"/>
<accession>A0A0A9AXN5</accession>
<proteinExistence type="predicted"/>
<sequence length="55" mass="6530">MTINSHLLAADLKNNPRHHSIFFVQDAFNHIQIDVKWQFCNSYIIFRLVSDLPLF</sequence>
<name>A0A0A9AXN5_ARUDO</name>